<evidence type="ECO:0000256" key="3">
    <source>
        <dbReference type="ARBA" id="ARBA00022821"/>
    </source>
</evidence>
<dbReference type="Gene3D" id="3.40.50.300">
    <property type="entry name" value="P-loop containing nucleotide triphosphate hydrolases"/>
    <property type="match status" value="1"/>
</dbReference>
<dbReference type="InterPro" id="IPR027417">
    <property type="entry name" value="P-loop_NTPase"/>
</dbReference>
<keyword evidence="3" id="KW-0611">Plant defense</keyword>
<name>A0AAN7KXQ4_TRANT</name>
<evidence type="ECO:0000259" key="5">
    <source>
        <dbReference type="Pfam" id="PF00931"/>
    </source>
</evidence>
<evidence type="ECO:0000259" key="6">
    <source>
        <dbReference type="Pfam" id="PF18052"/>
    </source>
</evidence>
<keyword evidence="4" id="KW-0067">ATP-binding</keyword>
<dbReference type="Proteomes" id="UP001346149">
    <property type="component" value="Unassembled WGS sequence"/>
</dbReference>
<dbReference type="PANTHER" id="PTHR36766:SF70">
    <property type="entry name" value="DISEASE RESISTANCE PROTEIN RGA4"/>
    <property type="match status" value="1"/>
</dbReference>
<dbReference type="PANTHER" id="PTHR36766">
    <property type="entry name" value="PLANT BROAD-SPECTRUM MILDEW RESISTANCE PROTEIN RPW8"/>
    <property type="match status" value="1"/>
</dbReference>
<dbReference type="GO" id="GO:0005524">
    <property type="term" value="F:ATP binding"/>
    <property type="evidence" value="ECO:0007669"/>
    <property type="project" value="UniProtKB-KW"/>
</dbReference>
<keyword evidence="2" id="KW-0547">Nucleotide-binding</keyword>
<reference evidence="7 8" key="1">
    <citation type="journal article" date="2023" name="Hortic Res">
        <title>Pangenome of water caltrop reveals structural variations and asymmetric subgenome divergence after allopolyploidization.</title>
        <authorList>
            <person name="Zhang X."/>
            <person name="Chen Y."/>
            <person name="Wang L."/>
            <person name="Yuan Y."/>
            <person name="Fang M."/>
            <person name="Shi L."/>
            <person name="Lu R."/>
            <person name="Comes H.P."/>
            <person name="Ma Y."/>
            <person name="Chen Y."/>
            <person name="Huang G."/>
            <person name="Zhou Y."/>
            <person name="Zheng Z."/>
            <person name="Qiu Y."/>
        </authorList>
    </citation>
    <scope>NUCLEOTIDE SEQUENCE [LARGE SCALE GENOMIC DNA]</scope>
    <source>
        <strain evidence="7">F231</strain>
    </source>
</reference>
<comment type="caution">
    <text evidence="7">The sequence shown here is derived from an EMBL/GenBank/DDBJ whole genome shotgun (WGS) entry which is preliminary data.</text>
</comment>
<evidence type="ECO:0000313" key="7">
    <source>
        <dbReference type="EMBL" id="KAK4775031.1"/>
    </source>
</evidence>
<organism evidence="7 8">
    <name type="scientific">Trapa natans</name>
    <name type="common">Water chestnut</name>
    <dbReference type="NCBI Taxonomy" id="22666"/>
    <lineage>
        <taxon>Eukaryota</taxon>
        <taxon>Viridiplantae</taxon>
        <taxon>Streptophyta</taxon>
        <taxon>Embryophyta</taxon>
        <taxon>Tracheophyta</taxon>
        <taxon>Spermatophyta</taxon>
        <taxon>Magnoliopsida</taxon>
        <taxon>eudicotyledons</taxon>
        <taxon>Gunneridae</taxon>
        <taxon>Pentapetalae</taxon>
        <taxon>rosids</taxon>
        <taxon>malvids</taxon>
        <taxon>Myrtales</taxon>
        <taxon>Lythraceae</taxon>
        <taxon>Trapa</taxon>
    </lineage>
</organism>
<keyword evidence="8" id="KW-1185">Reference proteome</keyword>
<evidence type="ECO:0000256" key="1">
    <source>
        <dbReference type="ARBA" id="ARBA00022737"/>
    </source>
</evidence>
<dbReference type="AlphaFoldDB" id="A0AAN7KXQ4"/>
<accession>A0AAN7KXQ4</accession>
<evidence type="ECO:0000256" key="4">
    <source>
        <dbReference type="ARBA" id="ARBA00022840"/>
    </source>
</evidence>
<dbReference type="EMBL" id="JAXQNO010000019">
    <property type="protein sequence ID" value="KAK4775031.1"/>
    <property type="molecule type" value="Genomic_DNA"/>
</dbReference>
<gene>
    <name evidence="7" type="ORF">SAY86_009966</name>
</gene>
<dbReference type="GO" id="GO:0043531">
    <property type="term" value="F:ADP binding"/>
    <property type="evidence" value="ECO:0007669"/>
    <property type="project" value="InterPro"/>
</dbReference>
<evidence type="ECO:0008006" key="9">
    <source>
        <dbReference type="Google" id="ProtNLM"/>
    </source>
</evidence>
<dbReference type="InterPro" id="IPR041118">
    <property type="entry name" value="Rx_N"/>
</dbReference>
<sequence length="343" mass="38520">MGELLLGSVVDSITGQLVSLISQEIGGALGAKGELEKFRNTVDAIRAVFAEAEKRQVEEEPIKLWLKKLGNAFYVADDLLDDFATEILRRRRLVGGGVKCNDRMMKEVRIFFSSSNRLLFNLKMAHRVKAIRGTLDAIDSDKSKYSFKHDSTVNPALRGGGEGGNDLMKKKAIRFDDNPSFYQPNLIGRDNDKIKICDLLFNDSASDENVGVVPIVGIGGLGKTTLARKIYNDDRVGKHFVLKFWICVSENFDAEIIVKKILLSCDPSKKLEDCRVDELQKKIEGNKYLLVLDDVWNENRVLWLNLMSFLGNGAKGSKILVTTRSERVAKIMTHDIFYRLEGL</sequence>
<dbReference type="SUPFAM" id="SSF52540">
    <property type="entry name" value="P-loop containing nucleoside triphosphate hydrolases"/>
    <property type="match status" value="1"/>
</dbReference>
<proteinExistence type="predicted"/>
<dbReference type="FunFam" id="3.40.50.300:FF:001091">
    <property type="entry name" value="Probable disease resistance protein At1g61300"/>
    <property type="match status" value="1"/>
</dbReference>
<dbReference type="InterPro" id="IPR002182">
    <property type="entry name" value="NB-ARC"/>
</dbReference>
<keyword evidence="1" id="KW-0677">Repeat</keyword>
<feature type="domain" description="Disease resistance N-terminal" evidence="6">
    <location>
        <begin position="9"/>
        <end position="99"/>
    </location>
</feature>
<evidence type="ECO:0000313" key="8">
    <source>
        <dbReference type="Proteomes" id="UP001346149"/>
    </source>
</evidence>
<evidence type="ECO:0000256" key="2">
    <source>
        <dbReference type="ARBA" id="ARBA00022741"/>
    </source>
</evidence>
<dbReference type="Pfam" id="PF18052">
    <property type="entry name" value="Rx_N"/>
    <property type="match status" value="1"/>
</dbReference>
<protein>
    <recommendedName>
        <fullName evidence="9">Disease resistance protein RGA3</fullName>
    </recommendedName>
</protein>
<feature type="non-terminal residue" evidence="7">
    <location>
        <position position="343"/>
    </location>
</feature>
<dbReference type="Gene3D" id="1.20.5.4130">
    <property type="match status" value="1"/>
</dbReference>
<dbReference type="Pfam" id="PF00931">
    <property type="entry name" value="NB-ARC"/>
    <property type="match status" value="1"/>
</dbReference>
<dbReference type="PRINTS" id="PR00364">
    <property type="entry name" value="DISEASERSIST"/>
</dbReference>
<dbReference type="GO" id="GO:0006952">
    <property type="term" value="P:defense response"/>
    <property type="evidence" value="ECO:0007669"/>
    <property type="project" value="UniProtKB-KW"/>
</dbReference>
<feature type="domain" description="NB-ARC" evidence="5">
    <location>
        <begin position="207"/>
        <end position="334"/>
    </location>
</feature>